<comment type="subunit">
    <text evidence="1">Homodimer; disulfide-linked.</text>
</comment>
<dbReference type="GO" id="GO:0046872">
    <property type="term" value="F:metal ion binding"/>
    <property type="evidence" value="ECO:0007669"/>
    <property type="project" value="UniProtKB-UniRule"/>
</dbReference>
<dbReference type="InterPro" id="IPR008942">
    <property type="entry name" value="ENTH_VHS"/>
</dbReference>
<keyword evidence="1" id="KW-0378">Hydrolase</keyword>
<evidence type="ECO:0000313" key="2">
    <source>
        <dbReference type="EMBL" id="KAF7400768.1"/>
    </source>
</evidence>
<gene>
    <name evidence="2" type="ORF">HZH66_005952</name>
</gene>
<dbReference type="GO" id="GO:0070573">
    <property type="term" value="F:metallodipeptidase activity"/>
    <property type="evidence" value="ECO:0007669"/>
    <property type="project" value="InterPro"/>
</dbReference>
<comment type="catalytic activity">
    <reaction evidence="1">
        <text>an L-aminoacyl-L-amino acid + H2O = 2 an L-alpha-amino acid</text>
        <dbReference type="Rhea" id="RHEA:48940"/>
        <dbReference type="ChEBI" id="CHEBI:15377"/>
        <dbReference type="ChEBI" id="CHEBI:59869"/>
        <dbReference type="ChEBI" id="CHEBI:77460"/>
        <dbReference type="EC" id="3.4.13.19"/>
    </reaction>
</comment>
<dbReference type="SUPFAM" id="SSF48464">
    <property type="entry name" value="ENTH/VHS domain"/>
    <property type="match status" value="1"/>
</dbReference>
<keyword evidence="1" id="KW-0449">Lipoprotein</keyword>
<dbReference type="AlphaFoldDB" id="A0A834K642"/>
<dbReference type="SUPFAM" id="SSF51556">
    <property type="entry name" value="Metallo-dependent hydrolases"/>
    <property type="match status" value="1"/>
</dbReference>
<name>A0A834K642_VESVU</name>
<evidence type="ECO:0000313" key="3">
    <source>
        <dbReference type="Proteomes" id="UP000614350"/>
    </source>
</evidence>
<reference evidence="2" key="1">
    <citation type="journal article" date="2020" name="G3 (Bethesda)">
        <title>High-Quality Assemblies for Three Invasive Social Wasps from the &lt;i&gt;Vespula&lt;/i&gt; Genus.</title>
        <authorList>
            <person name="Harrop T.W.R."/>
            <person name="Guhlin J."/>
            <person name="McLaughlin G.M."/>
            <person name="Permina E."/>
            <person name="Stockwell P."/>
            <person name="Gilligan J."/>
            <person name="Le Lec M.F."/>
            <person name="Gruber M.A.M."/>
            <person name="Quinn O."/>
            <person name="Lovegrove M."/>
            <person name="Duncan E.J."/>
            <person name="Remnant E.J."/>
            <person name="Van Eeckhoven J."/>
            <person name="Graham B."/>
            <person name="Knapp R.A."/>
            <person name="Langford K.W."/>
            <person name="Kronenberg Z."/>
            <person name="Press M.O."/>
            <person name="Eacker S.M."/>
            <person name="Wilson-Rankin E.E."/>
            <person name="Purcell J."/>
            <person name="Lester P.J."/>
            <person name="Dearden P.K."/>
        </authorList>
    </citation>
    <scope>NUCLEOTIDE SEQUENCE</scope>
    <source>
        <strain evidence="2">Marl-1</strain>
    </source>
</reference>
<comment type="cofactor">
    <cofactor evidence="1">
        <name>Zn(2+)</name>
        <dbReference type="ChEBI" id="CHEBI:29105"/>
    </cofactor>
</comment>
<protein>
    <recommendedName>
        <fullName evidence="1">Dipeptidase</fullName>
        <ecNumber evidence="1">3.4.13.19</ecNumber>
    </recommendedName>
</protein>
<comment type="subcellular location">
    <subcellularLocation>
        <location evidence="1">Membrane</location>
        <topology evidence="1">Lipid-anchor</topology>
        <topology evidence="1">GPI-anchor</topology>
    </subcellularLocation>
</comment>
<keyword evidence="1" id="KW-1015">Disulfide bond</keyword>
<keyword evidence="1" id="KW-0472">Membrane</keyword>
<dbReference type="InterPro" id="IPR008257">
    <property type="entry name" value="Pept_M19"/>
</dbReference>
<keyword evidence="1" id="KW-0862">Zinc</keyword>
<dbReference type="EC" id="3.4.13.19" evidence="1"/>
<dbReference type="Gene3D" id="3.20.20.140">
    <property type="entry name" value="Metal-dependent hydrolases"/>
    <property type="match status" value="1"/>
</dbReference>
<dbReference type="GO" id="GO:0006508">
    <property type="term" value="P:proteolysis"/>
    <property type="evidence" value="ECO:0007669"/>
    <property type="project" value="UniProtKB-KW"/>
</dbReference>
<dbReference type="PANTHER" id="PTHR10443">
    <property type="entry name" value="MICROSOMAL DIPEPTIDASE"/>
    <property type="match status" value="1"/>
</dbReference>
<dbReference type="InterPro" id="IPR032466">
    <property type="entry name" value="Metal_Hydrolase"/>
</dbReference>
<dbReference type="CDD" id="cd01301">
    <property type="entry name" value="rDP_like"/>
    <property type="match status" value="1"/>
</dbReference>
<accession>A0A834K642</accession>
<keyword evidence="3" id="KW-1185">Reference proteome</keyword>
<keyword evidence="1" id="KW-0336">GPI-anchor</keyword>
<organism evidence="2 3">
    <name type="scientific">Vespula vulgaris</name>
    <name type="common">Yellow jacket</name>
    <name type="synonym">Wasp</name>
    <dbReference type="NCBI Taxonomy" id="7454"/>
    <lineage>
        <taxon>Eukaryota</taxon>
        <taxon>Metazoa</taxon>
        <taxon>Ecdysozoa</taxon>
        <taxon>Arthropoda</taxon>
        <taxon>Hexapoda</taxon>
        <taxon>Insecta</taxon>
        <taxon>Pterygota</taxon>
        <taxon>Neoptera</taxon>
        <taxon>Endopterygota</taxon>
        <taxon>Hymenoptera</taxon>
        <taxon>Apocrita</taxon>
        <taxon>Aculeata</taxon>
        <taxon>Vespoidea</taxon>
        <taxon>Vespidae</taxon>
        <taxon>Vespinae</taxon>
        <taxon>Vespula</taxon>
    </lineage>
</organism>
<evidence type="ECO:0000256" key="1">
    <source>
        <dbReference type="RuleBase" id="RU341113"/>
    </source>
</evidence>
<keyword evidence="1" id="KW-0224">Dipeptidase</keyword>
<proteinExistence type="inferred from homology"/>
<dbReference type="EMBL" id="JACSEA010000005">
    <property type="protein sequence ID" value="KAF7400768.1"/>
    <property type="molecule type" value="Genomic_DNA"/>
</dbReference>
<dbReference type="Proteomes" id="UP000614350">
    <property type="component" value="Unassembled WGS sequence"/>
</dbReference>
<keyword evidence="1" id="KW-0482">Metalloprotease</keyword>
<dbReference type="GO" id="GO:0098552">
    <property type="term" value="C:side of membrane"/>
    <property type="evidence" value="ECO:0007669"/>
    <property type="project" value="UniProtKB-KW"/>
</dbReference>
<keyword evidence="1" id="KW-0325">Glycoprotein</keyword>
<sequence>MTSAKSKEIADEYISSLSDLTINSKPLINMLTMLAEDNVEHASAIVQAVENHLQKVIYILHNDLPWNIRKFLKNQLRGFRFDDLSDIRPWSGNAWSHTDLRRLRKGMVAAQFWSAYTPCPSQYHDSVQLALEQIDVIRRLVNKHPESMILVTTAEGIERAHKEGRLASLIGVEGGHAIGTSLAVLRMLYELGARYLTLTHTCHTPWADCSTADEPGQVPHVGGLSNFGKSIVLEMNRLGMMVDLSHVSVPTMLDAMASSKAPVIFSHSSAHALCNSSRNVPDHALKHLARTGGIVMVSFYPPFISCSETSTLEDVVAHINHIRKVAGVDHIGIGAGYDGINLTPAGLEDVSKYPELFAELLVRGWSERDIQKLAGLNLIRVFKAVEQVRDRMAAAGMEPLEEEIPSEDILGRNHCRYNVRRLAVP</sequence>
<dbReference type="PROSITE" id="PS51365">
    <property type="entry name" value="RENAL_DIPEPTIDASE_2"/>
    <property type="match status" value="1"/>
</dbReference>
<dbReference type="PANTHER" id="PTHR10443:SF46">
    <property type="entry name" value="DIPEPTIDASE"/>
    <property type="match status" value="1"/>
</dbReference>
<comment type="similarity">
    <text evidence="1">Belongs to the metallo-dependent hydrolases superfamily. Peptidase M19 family.</text>
</comment>
<comment type="caution">
    <text evidence="2">The sequence shown here is derived from an EMBL/GenBank/DDBJ whole genome shotgun (WGS) entry which is preliminary data.</text>
</comment>
<keyword evidence="1" id="KW-0479">Metal-binding</keyword>
<dbReference type="Pfam" id="PF01244">
    <property type="entry name" value="Peptidase_M19"/>
    <property type="match status" value="1"/>
</dbReference>
<keyword evidence="1" id="KW-0645">Protease</keyword>